<evidence type="ECO:0000313" key="3">
    <source>
        <dbReference type="EMBL" id="NMH89694.1"/>
    </source>
</evidence>
<evidence type="ECO:0000313" key="4">
    <source>
        <dbReference type="Proteomes" id="UP000746690"/>
    </source>
</evidence>
<keyword evidence="1" id="KW-0732">Signal</keyword>
<accession>A0ABX1S4K3</accession>
<dbReference type="Proteomes" id="UP000746690">
    <property type="component" value="Unassembled WGS sequence"/>
</dbReference>
<dbReference type="SUPFAM" id="SSF49299">
    <property type="entry name" value="PKD domain"/>
    <property type="match status" value="1"/>
</dbReference>
<dbReference type="InterPro" id="IPR013783">
    <property type="entry name" value="Ig-like_fold"/>
</dbReference>
<reference evidence="3 4" key="1">
    <citation type="submission" date="2020-04" db="EMBL/GenBank/DDBJ databases">
        <title>A Flavivirga sp. nov.</title>
        <authorList>
            <person name="Sun X."/>
        </authorList>
    </citation>
    <scope>NUCLEOTIDE SEQUENCE [LARGE SCALE GENOMIC DNA]</scope>
    <source>
        <strain evidence="3 4">Y03</strain>
    </source>
</reference>
<proteinExistence type="predicted"/>
<feature type="non-terminal residue" evidence="3">
    <location>
        <position position="118"/>
    </location>
</feature>
<dbReference type="Gene3D" id="2.60.40.10">
    <property type="entry name" value="Immunoglobulins"/>
    <property type="match status" value="1"/>
</dbReference>
<dbReference type="InterPro" id="IPR035986">
    <property type="entry name" value="PKD_dom_sf"/>
</dbReference>
<dbReference type="Pfam" id="PF00801">
    <property type="entry name" value="PKD"/>
    <property type="match status" value="1"/>
</dbReference>
<dbReference type="CDD" id="cd00146">
    <property type="entry name" value="PKD"/>
    <property type="match status" value="1"/>
</dbReference>
<dbReference type="RefSeq" id="WP_205958075.1">
    <property type="nucleotide sequence ID" value="NZ_JABBHF010000014.1"/>
</dbReference>
<organism evidence="3 4">
    <name type="scientific">Flavivirga algicola</name>
    <dbReference type="NCBI Taxonomy" id="2729136"/>
    <lineage>
        <taxon>Bacteria</taxon>
        <taxon>Pseudomonadati</taxon>
        <taxon>Bacteroidota</taxon>
        <taxon>Flavobacteriia</taxon>
        <taxon>Flavobacteriales</taxon>
        <taxon>Flavobacteriaceae</taxon>
        <taxon>Flavivirga</taxon>
    </lineage>
</organism>
<gene>
    <name evidence="3" type="ORF">HHX25_19460</name>
</gene>
<keyword evidence="4" id="KW-1185">Reference proteome</keyword>
<feature type="domain" description="PKD" evidence="2">
    <location>
        <begin position="48"/>
        <end position="80"/>
    </location>
</feature>
<protein>
    <recommendedName>
        <fullName evidence="2">PKD domain-containing protein</fullName>
    </recommendedName>
</protein>
<evidence type="ECO:0000259" key="2">
    <source>
        <dbReference type="PROSITE" id="PS50093"/>
    </source>
</evidence>
<evidence type="ECO:0000256" key="1">
    <source>
        <dbReference type="SAM" id="SignalP"/>
    </source>
</evidence>
<dbReference type="EMBL" id="JABBHF010000014">
    <property type="protein sequence ID" value="NMH89694.1"/>
    <property type="molecule type" value="Genomic_DNA"/>
</dbReference>
<dbReference type="PROSITE" id="PS51257">
    <property type="entry name" value="PROKAR_LIPOPROTEIN"/>
    <property type="match status" value="1"/>
</dbReference>
<feature type="chain" id="PRO_5047229758" description="PKD domain-containing protein" evidence="1">
    <location>
        <begin position="22"/>
        <end position="118"/>
    </location>
</feature>
<dbReference type="InterPro" id="IPR000601">
    <property type="entry name" value="PKD_dom"/>
</dbReference>
<comment type="caution">
    <text evidence="3">The sequence shown here is derived from an EMBL/GenBank/DDBJ whole genome shotgun (WGS) entry which is preliminary data.</text>
</comment>
<dbReference type="PROSITE" id="PS50093">
    <property type="entry name" value="PKD"/>
    <property type="match status" value="1"/>
</dbReference>
<sequence>MTQKSHLLFFALITSCYSLNAQFITTWQTTVANQRITIPTKVESTYNYTVDWGDGSLSTNQTGDATHTYTKADTYTVTVTGDFPRIYFNNEGSMLNIQSIEQWGSQTWTSMGRAFYGC</sequence>
<feature type="signal peptide" evidence="1">
    <location>
        <begin position="1"/>
        <end position="21"/>
    </location>
</feature>
<name>A0ABX1S4K3_9FLAO</name>